<accession>A0A1E3LXG3</accession>
<proteinExistence type="predicted"/>
<dbReference type="InterPro" id="IPR012577">
    <property type="entry name" value="NIPSNAP"/>
</dbReference>
<feature type="domain" description="NIPSNAP" evidence="1">
    <location>
        <begin position="9"/>
        <end position="94"/>
    </location>
</feature>
<evidence type="ECO:0000313" key="2">
    <source>
        <dbReference type="EMBL" id="ODP38436.1"/>
    </source>
</evidence>
<dbReference type="EMBL" id="MDDS01000014">
    <property type="protein sequence ID" value="ODP38436.1"/>
    <property type="molecule type" value="Genomic_DNA"/>
</dbReference>
<dbReference type="Proteomes" id="UP000094487">
    <property type="component" value="Unassembled WGS sequence"/>
</dbReference>
<dbReference type="AlphaFoldDB" id="A0A1E3LXG3"/>
<dbReference type="SUPFAM" id="SSF54909">
    <property type="entry name" value="Dimeric alpha+beta barrel"/>
    <property type="match status" value="1"/>
</dbReference>
<dbReference type="RefSeq" id="WP_069319868.1">
    <property type="nucleotide sequence ID" value="NZ_MDDS01000014.1"/>
</dbReference>
<reference evidence="2 3" key="1">
    <citation type="submission" date="2016-08" db="EMBL/GenBank/DDBJ databases">
        <title>Draft genome of the agarase producing Sphingomonas sp. MCT13.</title>
        <authorList>
            <person name="D'Andrea M.M."/>
            <person name="Rossolini G.M."/>
            <person name="Thaller M.C."/>
        </authorList>
    </citation>
    <scope>NUCLEOTIDE SEQUENCE [LARGE SCALE GENOMIC DNA]</scope>
    <source>
        <strain evidence="2 3">MCT13</strain>
    </source>
</reference>
<protein>
    <recommendedName>
        <fullName evidence="1">NIPSNAP domain-containing protein</fullName>
    </recommendedName>
</protein>
<dbReference type="Pfam" id="PF07978">
    <property type="entry name" value="NIPSNAP"/>
    <property type="match status" value="1"/>
</dbReference>
<name>A0A1E3LXG3_9SPHN</name>
<dbReference type="Gene3D" id="3.30.70.100">
    <property type="match status" value="1"/>
</dbReference>
<comment type="caution">
    <text evidence="2">The sequence shown here is derived from an EMBL/GenBank/DDBJ whole genome shotgun (WGS) entry which is preliminary data.</text>
</comment>
<evidence type="ECO:0000259" key="1">
    <source>
        <dbReference type="Pfam" id="PF07978"/>
    </source>
</evidence>
<dbReference type="OrthoDB" id="192769at2"/>
<dbReference type="InterPro" id="IPR011008">
    <property type="entry name" value="Dimeric_a/b-barrel"/>
</dbReference>
<gene>
    <name evidence="2" type="ORF">BFL28_13720</name>
</gene>
<sequence>MADDRDKIYELRFYSVGAGRDGDMRARVQNELKWLFPRHGIRPVGGWSALAAPELPLFVYISPFANMIERDRCWTGFYTDPDWQEVRNRTNAGSELVEDYKIWFVREIIEWTQPPASPDGVDELVFFKTLVGKSAVAGRALRESELPALERAGAVVQGAFDVVSGGTLPGAVAFLRWPDWETRRAGLAALGDDATLVTRRGAEREEFGRTLIGRTGSYLLDPVTVDWD</sequence>
<evidence type="ECO:0000313" key="3">
    <source>
        <dbReference type="Proteomes" id="UP000094487"/>
    </source>
</evidence>
<keyword evidence="3" id="KW-1185">Reference proteome</keyword>
<dbReference type="STRING" id="1888892.BFL28_13720"/>
<organism evidence="2 3">
    <name type="scientific">Sphingomonas turrisvirgatae</name>
    <dbReference type="NCBI Taxonomy" id="1888892"/>
    <lineage>
        <taxon>Bacteria</taxon>
        <taxon>Pseudomonadati</taxon>
        <taxon>Pseudomonadota</taxon>
        <taxon>Alphaproteobacteria</taxon>
        <taxon>Sphingomonadales</taxon>
        <taxon>Sphingomonadaceae</taxon>
        <taxon>Sphingomonas</taxon>
    </lineage>
</organism>